<dbReference type="EMBL" id="JBHMDY010000002">
    <property type="protein sequence ID" value="MFB9258908.1"/>
    <property type="molecule type" value="Genomic_DNA"/>
</dbReference>
<evidence type="ECO:0000256" key="1">
    <source>
        <dbReference type="ARBA" id="ARBA00023125"/>
    </source>
</evidence>
<dbReference type="Proteomes" id="UP001589700">
    <property type="component" value="Unassembled WGS sequence"/>
</dbReference>
<sequence>MDKDSTTPHPSRGVYGISVAAELSGVRPQALRMYERKGLIDPARTDGGTRRYSEDDLDRLRRVTDLVDEGVNLAGVKKILQLQDDHAQLHTRAINAEDDRDRLATENATLRQQRTPDPHH</sequence>
<dbReference type="CDD" id="cd04766">
    <property type="entry name" value="HTH_HspR"/>
    <property type="match status" value="1"/>
</dbReference>
<organism evidence="4 5">
    <name type="scientific">Dietzia aerolata</name>
    <dbReference type="NCBI Taxonomy" id="595984"/>
    <lineage>
        <taxon>Bacteria</taxon>
        <taxon>Bacillati</taxon>
        <taxon>Actinomycetota</taxon>
        <taxon>Actinomycetes</taxon>
        <taxon>Mycobacteriales</taxon>
        <taxon>Dietziaceae</taxon>
        <taxon>Dietzia</taxon>
    </lineage>
</organism>
<evidence type="ECO:0000259" key="3">
    <source>
        <dbReference type="PROSITE" id="PS50937"/>
    </source>
</evidence>
<dbReference type="SMART" id="SM00422">
    <property type="entry name" value="HTH_MERR"/>
    <property type="match status" value="1"/>
</dbReference>
<evidence type="ECO:0000313" key="5">
    <source>
        <dbReference type="Proteomes" id="UP001589700"/>
    </source>
</evidence>
<dbReference type="PRINTS" id="PR00040">
    <property type="entry name" value="HTHMERR"/>
</dbReference>
<feature type="domain" description="HTH merR-type" evidence="3">
    <location>
        <begin position="14"/>
        <end position="82"/>
    </location>
</feature>
<feature type="compositionally biased region" description="Basic and acidic residues" evidence="2">
    <location>
        <begin position="95"/>
        <end position="104"/>
    </location>
</feature>
<reference evidence="4 5" key="1">
    <citation type="submission" date="2024-09" db="EMBL/GenBank/DDBJ databases">
        <authorList>
            <person name="Sun Q."/>
            <person name="Mori K."/>
        </authorList>
    </citation>
    <scope>NUCLEOTIDE SEQUENCE [LARGE SCALE GENOMIC DNA]</scope>
    <source>
        <strain evidence="4 5">CCM 7659</strain>
    </source>
</reference>
<name>A0ABV5JME7_9ACTN</name>
<protein>
    <submittedName>
        <fullName evidence="4">Helix-turn-helix transcriptional regulator</fullName>
    </submittedName>
</protein>
<dbReference type="InterPro" id="IPR000551">
    <property type="entry name" value="MerR-type_HTH_dom"/>
</dbReference>
<proteinExistence type="predicted"/>
<comment type="caution">
    <text evidence="4">The sequence shown here is derived from an EMBL/GenBank/DDBJ whole genome shotgun (WGS) entry which is preliminary data.</text>
</comment>
<evidence type="ECO:0000256" key="2">
    <source>
        <dbReference type="SAM" id="MobiDB-lite"/>
    </source>
</evidence>
<keyword evidence="5" id="KW-1185">Reference proteome</keyword>
<dbReference type="PANTHER" id="PTHR30204">
    <property type="entry name" value="REDOX-CYCLING DRUG-SENSING TRANSCRIPTIONAL ACTIVATOR SOXR"/>
    <property type="match status" value="1"/>
</dbReference>
<dbReference type="InterPro" id="IPR009061">
    <property type="entry name" value="DNA-bd_dom_put_sf"/>
</dbReference>
<gene>
    <name evidence="4" type="ORF">ACFFVD_03765</name>
</gene>
<dbReference type="InterPro" id="IPR047057">
    <property type="entry name" value="MerR_fam"/>
</dbReference>
<dbReference type="Pfam" id="PF13411">
    <property type="entry name" value="MerR_1"/>
    <property type="match status" value="1"/>
</dbReference>
<dbReference type="Gene3D" id="1.10.1660.10">
    <property type="match status" value="1"/>
</dbReference>
<dbReference type="RefSeq" id="WP_182631946.1">
    <property type="nucleotide sequence ID" value="NZ_JAALDM010000102.1"/>
</dbReference>
<feature type="region of interest" description="Disordered" evidence="2">
    <location>
        <begin position="93"/>
        <end position="120"/>
    </location>
</feature>
<keyword evidence="1" id="KW-0238">DNA-binding</keyword>
<accession>A0ABV5JME7</accession>
<dbReference type="PANTHER" id="PTHR30204:SF58">
    <property type="entry name" value="HTH-TYPE TRANSCRIPTIONAL REGULATOR YFMP"/>
    <property type="match status" value="1"/>
</dbReference>
<dbReference type="SUPFAM" id="SSF46955">
    <property type="entry name" value="Putative DNA-binding domain"/>
    <property type="match status" value="1"/>
</dbReference>
<dbReference type="PROSITE" id="PS50937">
    <property type="entry name" value="HTH_MERR_2"/>
    <property type="match status" value="1"/>
</dbReference>
<evidence type="ECO:0000313" key="4">
    <source>
        <dbReference type="EMBL" id="MFB9258908.1"/>
    </source>
</evidence>